<dbReference type="Pfam" id="PF14223">
    <property type="entry name" value="Retrotran_gag_2"/>
    <property type="match status" value="1"/>
</dbReference>
<protein>
    <recommendedName>
        <fullName evidence="2">Retrovirus-related Pol polyprotein from transposon TNT 1-94-like beta-barrel domain-containing protein</fullName>
    </recommendedName>
</protein>
<sequence>MSSSNKTLNPLTNASNYINIKLTIDNFLLWKAQIVPYLEGHQLFRYVDGSFPRPPALLDDKSNPAHLQWHLQDKLIVSTINSSLSDSVLAQVLDCSTSCEVWTTLQNLFAAKSSAHLIHTKYQLATLKKGAESITDYYNKARSLASTLSAAGRPLDDSELAIYLLAGLGTDYESLVTSLTTRPDALSPHQLFSYLLNHESRLSHQTQSLLSGTTIAAHNTTKIQSPNNNYWRGRGNNFRGGRGRGRGFGRGILPAPRPPQQTPQYFSPRSDSRPMCQVCNKPGHMAAACYHRYDHSYPTPPPATFAANYSALTASPSSSHTWFPDTAATHHFTADINNLNVDSSVYQGSDQVSIGDGSSIPIQHVGSASFSSNTGNFLLTNLLHVPSISRNLLSVRQFCQDNNVIFEFHSSFFLVKDACTQETLLQGPVEDGLYVFHAAAVPSSPSPKVFSAVRTSAQLWHSRLGHPSSRTTSLILQ</sequence>
<proteinExistence type="predicted"/>
<evidence type="ECO:0000256" key="1">
    <source>
        <dbReference type="SAM" id="MobiDB-lite"/>
    </source>
</evidence>
<evidence type="ECO:0000259" key="2">
    <source>
        <dbReference type="Pfam" id="PF22936"/>
    </source>
</evidence>
<comment type="caution">
    <text evidence="3">The sequence shown here is derived from an EMBL/GenBank/DDBJ whole genome shotgun (WGS) entry which is preliminary data.</text>
</comment>
<dbReference type="Gramene" id="Jr07_24530_p1">
    <property type="protein sequence ID" value="cds.Jr07_24530_p1"/>
    <property type="gene ID" value="Jr07_24530"/>
</dbReference>
<feature type="domain" description="Retrovirus-related Pol polyprotein from transposon TNT 1-94-like beta-barrel" evidence="2">
    <location>
        <begin position="322"/>
        <end position="400"/>
    </location>
</feature>
<dbReference type="PANTHER" id="PTHR47481">
    <property type="match status" value="1"/>
</dbReference>
<organism evidence="3 4">
    <name type="scientific">Juglans regia</name>
    <name type="common">English walnut</name>
    <dbReference type="NCBI Taxonomy" id="51240"/>
    <lineage>
        <taxon>Eukaryota</taxon>
        <taxon>Viridiplantae</taxon>
        <taxon>Streptophyta</taxon>
        <taxon>Embryophyta</taxon>
        <taxon>Tracheophyta</taxon>
        <taxon>Spermatophyta</taxon>
        <taxon>Magnoliopsida</taxon>
        <taxon>eudicotyledons</taxon>
        <taxon>Gunneridae</taxon>
        <taxon>Pentapetalae</taxon>
        <taxon>rosids</taxon>
        <taxon>fabids</taxon>
        <taxon>Fagales</taxon>
        <taxon>Juglandaceae</taxon>
        <taxon>Juglans</taxon>
    </lineage>
</organism>
<dbReference type="InterPro" id="IPR054722">
    <property type="entry name" value="PolX-like_BBD"/>
</dbReference>
<reference evidence="3" key="1">
    <citation type="submission" date="2015-10" db="EMBL/GenBank/DDBJ databases">
        <authorList>
            <person name="Martinez-Garcia P.J."/>
            <person name="Crepeau M.W."/>
            <person name="Puiu D."/>
            <person name="Gonzalez-Ibeas D."/>
            <person name="Whalen J."/>
            <person name="Stevens K."/>
            <person name="Paul R."/>
            <person name="Butterfield T."/>
            <person name="Britton M."/>
            <person name="Reagan R."/>
            <person name="Chakraborty S."/>
            <person name="Walawage S.L."/>
            <person name="Vasquez-Gross H.A."/>
            <person name="Cardeno C."/>
            <person name="Famula R."/>
            <person name="Pratt K."/>
            <person name="Kuruganti S."/>
            <person name="Aradhya M.K."/>
            <person name="Leslie C.A."/>
            <person name="Dandekar A.M."/>
            <person name="Salzberg S.L."/>
            <person name="Wegrzyn J.L."/>
            <person name="Langley C.H."/>
            <person name="Neale D.B."/>
        </authorList>
    </citation>
    <scope>NUCLEOTIDE SEQUENCE</scope>
    <source>
        <tissue evidence="3">Leaves</tissue>
    </source>
</reference>
<dbReference type="Pfam" id="PF22936">
    <property type="entry name" value="Pol_BBD"/>
    <property type="match status" value="1"/>
</dbReference>
<accession>A0A834CW47</accession>
<evidence type="ECO:0000313" key="3">
    <source>
        <dbReference type="EMBL" id="KAF5466071.1"/>
    </source>
</evidence>
<gene>
    <name evidence="3" type="ORF">F2P56_016028</name>
</gene>
<dbReference type="AlphaFoldDB" id="A0A834CW47"/>
<evidence type="ECO:0000313" key="4">
    <source>
        <dbReference type="Proteomes" id="UP000619265"/>
    </source>
</evidence>
<dbReference type="EMBL" id="LIHL02000007">
    <property type="protein sequence ID" value="KAF5466071.1"/>
    <property type="molecule type" value="Genomic_DNA"/>
</dbReference>
<dbReference type="PANTHER" id="PTHR47481:SF10">
    <property type="entry name" value="COPIA-LIKE POLYPROTEIN_RETROTRANSPOSON"/>
    <property type="match status" value="1"/>
</dbReference>
<dbReference type="Proteomes" id="UP000619265">
    <property type="component" value="Unassembled WGS sequence"/>
</dbReference>
<feature type="region of interest" description="Disordered" evidence="1">
    <location>
        <begin position="249"/>
        <end position="272"/>
    </location>
</feature>
<name>A0A834CW47_JUGRE</name>
<reference evidence="3" key="2">
    <citation type="submission" date="2020-03" db="EMBL/GenBank/DDBJ databases">
        <title>Walnut 2.0.</title>
        <authorList>
            <person name="Marrano A."/>
            <person name="Britton M."/>
            <person name="Zimin A.V."/>
            <person name="Zaini P.A."/>
            <person name="Workman R."/>
            <person name="Puiu D."/>
            <person name="Bianco L."/>
            <person name="Allen B.J."/>
            <person name="Troggio M."/>
            <person name="Leslie C.A."/>
            <person name="Timp W."/>
            <person name="Dendekar A."/>
            <person name="Salzberg S.L."/>
            <person name="Neale D.B."/>
        </authorList>
    </citation>
    <scope>NUCLEOTIDE SEQUENCE</scope>
    <source>
        <tissue evidence="3">Leaves</tissue>
    </source>
</reference>